<dbReference type="RefSeq" id="WP_061311389.1">
    <property type="nucleotide sequence ID" value="NZ_CP013850.1"/>
</dbReference>
<reference evidence="1" key="1">
    <citation type="submission" date="2019-04" db="EMBL/GenBank/DDBJ databases">
        <title>Genome sequencing of Clostridium botulinum Groups I-IV and Clostridium butyricum.</title>
        <authorList>
            <person name="Brunt J."/>
            <person name="Van Vliet A.H.M."/>
            <person name="Stringer S.C."/>
            <person name="Carter A.T."/>
            <person name="Peck M.W."/>
        </authorList>
    </citation>
    <scope>NUCLEOTIDE SEQUENCE</scope>
    <source>
        <strain evidence="1">751/1</strain>
    </source>
</reference>
<keyword evidence="1" id="KW-0378">Hydrolase</keyword>
<dbReference type="GO" id="GO:0004519">
    <property type="term" value="F:endonuclease activity"/>
    <property type="evidence" value="ECO:0007669"/>
    <property type="project" value="UniProtKB-KW"/>
</dbReference>
<comment type="caution">
    <text evidence="1">The sequence shown here is derived from an EMBL/GenBank/DDBJ whole genome shotgun (WGS) entry which is preliminary data.</text>
</comment>
<name>A0A6G4HNP6_CLOBO</name>
<gene>
    <name evidence="1" type="ORF">FDG29_01480</name>
</gene>
<dbReference type="Gene3D" id="1.10.30.50">
    <property type="match status" value="1"/>
</dbReference>
<protein>
    <submittedName>
        <fullName evidence="1">HNH endonuclease</fullName>
    </submittedName>
</protein>
<evidence type="ECO:0000313" key="1">
    <source>
        <dbReference type="EMBL" id="NFV14852.1"/>
    </source>
</evidence>
<dbReference type="AlphaFoldDB" id="A0A6G4HNP6"/>
<accession>A0A6G4HNP6</accession>
<dbReference type="EMBL" id="SXEU01000001">
    <property type="protein sequence ID" value="NFV14852.1"/>
    <property type="molecule type" value="Genomic_DNA"/>
</dbReference>
<keyword evidence="1" id="KW-0540">Nuclease</keyword>
<proteinExistence type="predicted"/>
<organism evidence="1">
    <name type="scientific">Clostridium botulinum</name>
    <dbReference type="NCBI Taxonomy" id="1491"/>
    <lineage>
        <taxon>Bacteria</taxon>
        <taxon>Bacillati</taxon>
        <taxon>Bacillota</taxon>
        <taxon>Clostridia</taxon>
        <taxon>Eubacteriales</taxon>
        <taxon>Clostridiaceae</taxon>
        <taxon>Clostridium</taxon>
    </lineage>
</organism>
<sequence length="120" mass="14560">MEEYKHCEVCGRLYPEKHHIVFKSQGGLDFLSNFKYLCVEHHKGKKSPHMCKKIDLEYKKELQAKLKNKLIQDYYTENELIKILELNRRQVKKMCRKFLLYKEGYKTEDIIRRLMGGKLY</sequence>
<keyword evidence="1" id="KW-0255">Endonuclease</keyword>